<name>A0ABR7ID76_9FIRM</name>
<dbReference type="Proteomes" id="UP000621540">
    <property type="component" value="Unassembled WGS sequence"/>
</dbReference>
<keyword evidence="3" id="KW-1185">Reference proteome</keyword>
<evidence type="ECO:0000313" key="3">
    <source>
        <dbReference type="Proteomes" id="UP000621540"/>
    </source>
</evidence>
<dbReference type="RefSeq" id="WP_022515613.1">
    <property type="nucleotide sequence ID" value="NZ_JACOQH010000012.1"/>
</dbReference>
<reference evidence="2 3" key="1">
    <citation type="submission" date="2020-08" db="EMBL/GenBank/DDBJ databases">
        <title>Genome public.</title>
        <authorList>
            <person name="Liu C."/>
            <person name="Sun Q."/>
        </authorList>
    </citation>
    <scope>NUCLEOTIDE SEQUENCE [LARGE SCALE GENOMIC DNA]</scope>
    <source>
        <strain evidence="2 3">BX0805</strain>
    </source>
</reference>
<comment type="caution">
    <text evidence="2">The sequence shown here is derived from an EMBL/GenBank/DDBJ whole genome shotgun (WGS) entry which is preliminary data.</text>
</comment>
<gene>
    <name evidence="2" type="ORF">H8Z76_12930</name>
</gene>
<feature type="compositionally biased region" description="Low complexity" evidence="1">
    <location>
        <begin position="179"/>
        <end position="196"/>
    </location>
</feature>
<proteinExistence type="predicted"/>
<accession>A0ABR7ID76</accession>
<evidence type="ECO:0000313" key="2">
    <source>
        <dbReference type="EMBL" id="MBC5754889.1"/>
    </source>
</evidence>
<dbReference type="EMBL" id="JACOQH010000012">
    <property type="protein sequence ID" value="MBC5754889.1"/>
    <property type="molecule type" value="Genomic_DNA"/>
</dbReference>
<sequence length="217" mass="23487">MSLTINANHSSSYYLRNFYSSNRSAASTDSYRSRSSNHTLVLADSEALKKAAEALSDLDYDDSDEANGGDIYNSITAFVTAYNNFMDSSSSSDYGYIKNQKNHIKDLISEHSSDLESIGITINTKGKLEIDDDELGSAKLTKLKRIFSDNGDLSSSLQKYATSAFRYEKNHVPQTGSVSNSSNDTASDSASTDSTDTATTMAELTGKVIGSNVDLVL</sequence>
<protein>
    <submittedName>
        <fullName evidence="2">Uncharacterized protein</fullName>
    </submittedName>
</protein>
<evidence type="ECO:0000256" key="1">
    <source>
        <dbReference type="SAM" id="MobiDB-lite"/>
    </source>
</evidence>
<feature type="region of interest" description="Disordered" evidence="1">
    <location>
        <begin position="171"/>
        <end position="196"/>
    </location>
</feature>
<organism evidence="2 3">
    <name type="scientific">Roseburia yibonii</name>
    <dbReference type="NCBI Taxonomy" id="2763063"/>
    <lineage>
        <taxon>Bacteria</taxon>
        <taxon>Bacillati</taxon>
        <taxon>Bacillota</taxon>
        <taxon>Clostridia</taxon>
        <taxon>Lachnospirales</taxon>
        <taxon>Lachnospiraceae</taxon>
        <taxon>Roseburia</taxon>
    </lineage>
</organism>